<evidence type="ECO:0000256" key="1">
    <source>
        <dbReference type="ARBA" id="ARBA00003343"/>
    </source>
</evidence>
<proteinExistence type="inferred from homology"/>
<dbReference type="Pfam" id="PF01885">
    <property type="entry name" value="PTS_2-RNA"/>
    <property type="match status" value="1"/>
</dbReference>
<evidence type="ECO:0000256" key="5">
    <source>
        <dbReference type="ARBA" id="ARBA00023027"/>
    </source>
</evidence>
<dbReference type="InterPro" id="IPR042080">
    <property type="entry name" value="RNA_2'-PTrans_N"/>
</dbReference>
<evidence type="ECO:0000256" key="4">
    <source>
        <dbReference type="ARBA" id="ARBA00022679"/>
    </source>
</evidence>
<evidence type="ECO:0000256" key="2">
    <source>
        <dbReference type="ARBA" id="ARBA00009836"/>
    </source>
</evidence>
<dbReference type="Gene3D" id="1.10.10.970">
    <property type="entry name" value="RNA 2'-phosphotransferase, Tpt1/KptA family, N-terminal domain"/>
    <property type="match status" value="1"/>
</dbReference>
<dbReference type="InterPro" id="IPR036691">
    <property type="entry name" value="Endo/exonu/phosph_ase_sf"/>
</dbReference>
<evidence type="ECO:0000256" key="3">
    <source>
        <dbReference type="ARBA" id="ARBA00012007"/>
    </source>
</evidence>
<feature type="region of interest" description="Disordered" evidence="7">
    <location>
        <begin position="735"/>
        <end position="774"/>
    </location>
</feature>
<organism evidence="8 9">
    <name type="scientific">Symbiodinium microadriaticum</name>
    <name type="common">Dinoflagellate</name>
    <name type="synonym">Zooxanthella microadriatica</name>
    <dbReference type="NCBI Taxonomy" id="2951"/>
    <lineage>
        <taxon>Eukaryota</taxon>
        <taxon>Sar</taxon>
        <taxon>Alveolata</taxon>
        <taxon>Dinophyceae</taxon>
        <taxon>Suessiales</taxon>
        <taxon>Symbiodiniaceae</taxon>
        <taxon>Symbiodinium</taxon>
    </lineage>
</organism>
<keyword evidence="5" id="KW-0520">NAD</keyword>
<feature type="region of interest" description="Disordered" evidence="7">
    <location>
        <begin position="1038"/>
        <end position="1071"/>
    </location>
</feature>
<evidence type="ECO:0000256" key="6">
    <source>
        <dbReference type="ARBA" id="ARBA00047949"/>
    </source>
</evidence>
<feature type="region of interest" description="Disordered" evidence="7">
    <location>
        <begin position="666"/>
        <end position="705"/>
    </location>
</feature>
<sequence>MIAIRKSIASFESVRWSTPLVGHLMHVRFPVQGRHVDIINLYQYALSSGPDRAAVLHKRERVLHHLDKTLSSLPIRNVLLLGGDFNTMGTRDSLPFGPGTYLGPNPHPDRHLLAHLANTHRLTALNTWGRISKAPTFEHDRIRSQIDFFFARAAQVDGRSRQACTDPLFHLLRWRGGARHYPVLVNIPAVHYQSPAKLPEDARIRAPRYQLDQPPDKVQAFCAHLAHTLSDPPTPSDLDRALQQAAAQHLIPVQPLTKFDSAADRVTGVVKHMWNLRHTAQQFAIEVLRPFTLAAQIRHWQGTGERLWFSLGQLFSAWRHQVPHLTEALSLLPARKATPSHLAQLSLWHLGKDVLLPHLAVLCDQLWQSPHAFHQLWADAWIAWLAKPGKAPDQPENLRPISLTEGGGRIVVKALTLQLRPSLTEATQSWPQYAYVPGRSIEHAIIRALHHCDRVNTTVASQRVTLRERRATGRVPTACCGGVTLSIDTSKAFDTVDRGVLESELKTARVPELRPAQAAAPLREPFRPMPPPLAQNPVLWTAPQIPRRRRLCSLGWVPSPSNADDVPSLGATISWWSSQKPMHSANMMLDTAPPRELNRFALFLRRLYPHAMPVPETQTLHWISTPWISFLRWISGPTGAVILVLRQQVLIEAKLRGELEARAKKKAQRAQEEAQAAAAAPLAEAEHGAGANGVQPEEPARAEEEMVEIEVEVAEEAEASPVRHRPRVRLRPAPKWGAVRPESPEDMDDRAGSRARARPRERRHDSRSRSPRCTELSAERLFTLSKALTRLLRHKAEAEGLHLRPDGYFCLDALVQTREMRLLRAQPAELIQVVRQDEKQRYTLRHFDGAPYLRAAQGHSQYVSKEHLMQRMRRRDLPPYLYHGTRAWNYESIARRGLLAGGPSGCRTDIHLVEHLPNSGQKVLSGWRSNCELAIQVAPQAATSGGLRLELSCGTLSFPPRTTAPLGAVRSYMSHTPNSESSILWSPGDDSEDFPPSPAPAAPAARDVPAREPPAVGTPVGSLLGRVLRREHYAPEILERALDPNRSDTSTRRDDSGDADTVTATSRPSQAAWADNEVFHFAGTPFVSHARPDGSRRRTAGELAKRAARAAARAAAGPAGGAAAGPAAIAEDDTEDQAVAVSAAPTAEPSASASASTSFSTAAPASAAKPGLAPGAYPGRMQHPPPSIAAGPKPGGGGQRTALKMKAPPPNLLQVTALEDMLGDIQDAEVSTMLNLFQLAGHYTSQHGPFHDLRDALQRDQVCGPNGEPLPLPPVGNWILTLGVSLLGLDSPAGQELFSRIANHQTAGDLVEAWSLQLWERGYRSLCEQLSGYFLLLHNVLADIPPRFYSALGQEWRITWFEFKNVMRAWLGDPPAPTLLAIAQVPEAGAEQSHPGRLSKTLRARSLSPRDGPLLGSRTDLIDGAIDARVFPTILLPYTFPAFQVGSALPLPLQDQSECAYMVARPSNIAQRCAALCSQWEAWLEVQIWLHEQDEHDVVLLQETHWKFTSSWNVLLVGGDFNSMGTRDSMPFGPGVLVRIPFFIFCAGAEALVTTPYRYQLAQPPERVQAFCDCLASTLPAPNDPSDLDRALQQAAAEHLLPVQPRAHGDSAADRVTGMVK</sequence>
<feature type="compositionally biased region" description="Basic and acidic residues" evidence="7">
    <location>
        <begin position="1038"/>
        <end position="1056"/>
    </location>
</feature>
<comment type="caution">
    <text evidence="8">The sequence shown here is derived from an EMBL/GenBank/DDBJ whole genome shotgun (WGS) entry which is preliminary data.</text>
</comment>
<dbReference type="EMBL" id="LSRX01000147">
    <property type="protein sequence ID" value="OLQ07122.1"/>
    <property type="molecule type" value="Genomic_DNA"/>
</dbReference>
<dbReference type="GO" id="GO:0000215">
    <property type="term" value="F:tRNA 2'-phosphotransferase activity"/>
    <property type="evidence" value="ECO:0007669"/>
    <property type="project" value="UniProtKB-EC"/>
</dbReference>
<evidence type="ECO:0000256" key="7">
    <source>
        <dbReference type="SAM" id="MobiDB-lite"/>
    </source>
</evidence>
<feature type="compositionally biased region" description="Low complexity" evidence="7">
    <location>
        <begin position="673"/>
        <end position="683"/>
    </location>
</feature>
<keyword evidence="4 8" id="KW-0808">Transferase</keyword>
<feature type="compositionally biased region" description="Low complexity" evidence="7">
    <location>
        <begin position="1138"/>
        <end position="1168"/>
    </location>
</feature>
<dbReference type="Proteomes" id="UP000186817">
    <property type="component" value="Unassembled WGS sequence"/>
</dbReference>
<feature type="region of interest" description="Disordered" evidence="7">
    <location>
        <begin position="977"/>
        <end position="1020"/>
    </location>
</feature>
<keyword evidence="9" id="KW-1185">Reference proteome</keyword>
<reference evidence="8 9" key="1">
    <citation type="submission" date="2016-02" db="EMBL/GenBank/DDBJ databases">
        <title>Genome analysis of coral dinoflagellate symbionts highlights evolutionary adaptations to a symbiotic lifestyle.</title>
        <authorList>
            <person name="Aranda M."/>
            <person name="Li Y."/>
            <person name="Liew Y.J."/>
            <person name="Baumgarten S."/>
            <person name="Simakov O."/>
            <person name="Wilson M."/>
            <person name="Piel J."/>
            <person name="Ashoor H."/>
            <person name="Bougouffa S."/>
            <person name="Bajic V.B."/>
            <person name="Ryu T."/>
            <person name="Ravasi T."/>
            <person name="Bayer T."/>
            <person name="Micklem G."/>
            <person name="Kim H."/>
            <person name="Bhak J."/>
            <person name="Lajeunesse T.C."/>
            <person name="Voolstra C.R."/>
        </authorList>
    </citation>
    <scope>NUCLEOTIDE SEQUENCE [LARGE SCALE GENOMIC DNA]</scope>
    <source>
        <strain evidence="8 9">CCMP2467</strain>
    </source>
</reference>
<accession>A0A1Q9EI63</accession>
<dbReference type="InterPro" id="IPR042081">
    <property type="entry name" value="RNA_2'-PTrans_C"/>
</dbReference>
<dbReference type="InterPro" id="IPR002745">
    <property type="entry name" value="Ptrans_KptA/Tpt1"/>
</dbReference>
<dbReference type="PANTHER" id="PTHR12684:SF2">
    <property type="entry name" value="TRNA 2'-PHOSPHOTRANSFERASE 1"/>
    <property type="match status" value="1"/>
</dbReference>
<name>A0A1Q9EI63_SYMMI</name>
<feature type="region of interest" description="Disordered" evidence="7">
    <location>
        <begin position="1085"/>
        <end position="1200"/>
    </location>
</feature>
<dbReference type="Gene3D" id="3.20.170.30">
    <property type="match status" value="1"/>
</dbReference>
<evidence type="ECO:0000313" key="8">
    <source>
        <dbReference type="EMBL" id="OLQ07122.1"/>
    </source>
</evidence>
<comment type="catalytic activity">
    <reaction evidence="6">
        <text>2'-phospho-[ligated tRNA] + NAD(+) = mature tRNA + ADP-alpha-D-ribose 1'',2''-cyclic phosphate + nicotinamide</text>
        <dbReference type="Rhea" id="RHEA:23324"/>
        <dbReference type="Rhea" id="RHEA-COMP:11106"/>
        <dbReference type="Rhea" id="RHEA-COMP:11107"/>
        <dbReference type="ChEBI" id="CHEBI:17154"/>
        <dbReference type="ChEBI" id="CHEBI:57540"/>
        <dbReference type="ChEBI" id="CHEBI:76596"/>
        <dbReference type="ChEBI" id="CHEBI:82883"/>
        <dbReference type="ChEBI" id="CHEBI:85027"/>
        <dbReference type="EC" id="2.7.1.160"/>
    </reaction>
</comment>
<comment type="similarity">
    <text evidence="2">Belongs to the KptA/TPT1 family.</text>
</comment>
<protein>
    <recommendedName>
        <fullName evidence="3">2'-phosphotransferase</fullName>
        <ecNumber evidence="3">2.7.1.160</ecNumber>
    </recommendedName>
</protein>
<comment type="function">
    <text evidence="1">Catalyzes the last step of tRNA splicing, the transfer of the splice junction 2'-phosphate from ligated tRNA to NAD to produce ADP-ribose 1''-2'' cyclic phosphate.</text>
</comment>
<evidence type="ECO:0000313" key="9">
    <source>
        <dbReference type="Proteomes" id="UP000186817"/>
    </source>
</evidence>
<dbReference type="EC" id="2.7.1.160" evidence="3"/>
<dbReference type="GO" id="GO:0006388">
    <property type="term" value="P:tRNA splicing, via endonucleolytic cleavage and ligation"/>
    <property type="evidence" value="ECO:0007669"/>
    <property type="project" value="TreeGrafter"/>
</dbReference>
<dbReference type="SUPFAM" id="SSF56219">
    <property type="entry name" value="DNase I-like"/>
    <property type="match status" value="1"/>
</dbReference>
<dbReference type="Gene3D" id="3.60.10.10">
    <property type="entry name" value="Endonuclease/exonuclease/phosphatase"/>
    <property type="match status" value="1"/>
</dbReference>
<gene>
    <name evidence="8" type="primary">TRPT1</name>
    <name evidence="8" type="ORF">AK812_SmicGene9572</name>
</gene>
<dbReference type="PANTHER" id="PTHR12684">
    <property type="entry name" value="PUTATIVE PHOSPHOTRANSFERASE"/>
    <property type="match status" value="1"/>
</dbReference>
<feature type="compositionally biased region" description="Basic and acidic residues" evidence="7">
    <location>
        <begin position="1090"/>
        <end position="1105"/>
    </location>
</feature>
<dbReference type="SUPFAM" id="SSF56399">
    <property type="entry name" value="ADP-ribosylation"/>
    <property type="match status" value="1"/>
</dbReference>
<dbReference type="OrthoDB" id="430788at2759"/>